<evidence type="ECO:0000313" key="2">
    <source>
        <dbReference type="EMBL" id="MDK2125203.1"/>
    </source>
</evidence>
<feature type="domain" description="Cyclic nucleotide-binding" evidence="1">
    <location>
        <begin position="32"/>
        <end position="134"/>
    </location>
</feature>
<dbReference type="CDD" id="cd00038">
    <property type="entry name" value="CAP_ED"/>
    <property type="match status" value="1"/>
</dbReference>
<dbReference type="InterPro" id="IPR014710">
    <property type="entry name" value="RmlC-like_jellyroll"/>
</dbReference>
<accession>A0ABT7DYS3</accession>
<protein>
    <submittedName>
        <fullName evidence="2">Cyclic nucleotide-binding domain-containing protein</fullName>
    </submittedName>
</protein>
<dbReference type="Pfam" id="PF00027">
    <property type="entry name" value="cNMP_binding"/>
    <property type="match status" value="1"/>
</dbReference>
<keyword evidence="3" id="KW-1185">Reference proteome</keyword>
<sequence>MLQDHSLKTMKVDVFDLLRDKAAREKLDIAEALADLDKQEMNYFAGVIKAYQLPAGTVLFREGDPASYMGVVLDGRLTVSKRNDENTGKPVYSMSVGKMFGEMAILDGEPRSATVTAATDSVIAILSRDAFQALCRDRPGIALKIMLRLGRLLSQRLRRATGLLVDYLP</sequence>
<dbReference type="PROSITE" id="PS00889">
    <property type="entry name" value="CNMP_BINDING_2"/>
    <property type="match status" value="1"/>
</dbReference>
<name>A0ABT7DYS3_9NEIS</name>
<dbReference type="SMART" id="SM00100">
    <property type="entry name" value="cNMP"/>
    <property type="match status" value="1"/>
</dbReference>
<dbReference type="PANTHER" id="PTHR24567">
    <property type="entry name" value="CRP FAMILY TRANSCRIPTIONAL REGULATORY PROTEIN"/>
    <property type="match status" value="1"/>
</dbReference>
<dbReference type="InterPro" id="IPR018488">
    <property type="entry name" value="cNMP-bd_CS"/>
</dbReference>
<organism evidence="2 3">
    <name type="scientific">Parachitinimonas caeni</name>
    <dbReference type="NCBI Taxonomy" id="3031301"/>
    <lineage>
        <taxon>Bacteria</taxon>
        <taxon>Pseudomonadati</taxon>
        <taxon>Pseudomonadota</taxon>
        <taxon>Betaproteobacteria</taxon>
        <taxon>Neisseriales</taxon>
        <taxon>Chitinibacteraceae</taxon>
        <taxon>Parachitinimonas</taxon>
    </lineage>
</organism>
<dbReference type="Proteomes" id="UP001172778">
    <property type="component" value="Unassembled WGS sequence"/>
</dbReference>
<dbReference type="SUPFAM" id="SSF51206">
    <property type="entry name" value="cAMP-binding domain-like"/>
    <property type="match status" value="1"/>
</dbReference>
<reference evidence="2" key="1">
    <citation type="submission" date="2023-03" db="EMBL/GenBank/DDBJ databases">
        <title>Chitinimonas shenzhenensis gen. nov., sp. nov., a novel member of family Burkholderiaceae isolated from activated sludge collected in Shen Zhen, China.</title>
        <authorList>
            <person name="Wang X."/>
        </authorList>
    </citation>
    <scope>NUCLEOTIDE SEQUENCE</scope>
    <source>
        <strain evidence="2">DQS-5</strain>
    </source>
</reference>
<dbReference type="RefSeq" id="WP_284101514.1">
    <property type="nucleotide sequence ID" value="NZ_JARRAF010000016.1"/>
</dbReference>
<evidence type="ECO:0000259" key="1">
    <source>
        <dbReference type="PROSITE" id="PS50042"/>
    </source>
</evidence>
<dbReference type="PANTHER" id="PTHR24567:SF74">
    <property type="entry name" value="HTH-TYPE TRANSCRIPTIONAL REGULATOR ARCR"/>
    <property type="match status" value="1"/>
</dbReference>
<dbReference type="PROSITE" id="PS50042">
    <property type="entry name" value="CNMP_BINDING_3"/>
    <property type="match status" value="1"/>
</dbReference>
<dbReference type="InterPro" id="IPR050397">
    <property type="entry name" value="Env_Response_Regulators"/>
</dbReference>
<evidence type="ECO:0000313" key="3">
    <source>
        <dbReference type="Proteomes" id="UP001172778"/>
    </source>
</evidence>
<proteinExistence type="predicted"/>
<dbReference type="InterPro" id="IPR000595">
    <property type="entry name" value="cNMP-bd_dom"/>
</dbReference>
<dbReference type="EMBL" id="JARRAF010000016">
    <property type="protein sequence ID" value="MDK2125203.1"/>
    <property type="molecule type" value="Genomic_DNA"/>
</dbReference>
<gene>
    <name evidence="2" type="ORF">PZA18_14195</name>
</gene>
<comment type="caution">
    <text evidence="2">The sequence shown here is derived from an EMBL/GenBank/DDBJ whole genome shotgun (WGS) entry which is preliminary data.</text>
</comment>
<dbReference type="Gene3D" id="2.60.120.10">
    <property type="entry name" value="Jelly Rolls"/>
    <property type="match status" value="1"/>
</dbReference>
<dbReference type="InterPro" id="IPR018490">
    <property type="entry name" value="cNMP-bd_dom_sf"/>
</dbReference>